<dbReference type="InterPro" id="IPR043519">
    <property type="entry name" value="NT_sf"/>
</dbReference>
<dbReference type="AlphaFoldDB" id="A0A9N9SHH8"/>
<dbReference type="CDD" id="cd05402">
    <property type="entry name" value="NT_PAP_TUTase"/>
    <property type="match status" value="1"/>
</dbReference>
<reference evidence="12" key="2">
    <citation type="submission" date="2022-10" db="EMBL/GenBank/DDBJ databases">
        <authorList>
            <consortium name="ENA_rothamsted_submissions"/>
            <consortium name="culmorum"/>
            <person name="King R."/>
        </authorList>
    </citation>
    <scope>NUCLEOTIDE SEQUENCE</scope>
</reference>
<feature type="domain" description="Poly(A) RNA polymerase mitochondrial-like central palm" evidence="11">
    <location>
        <begin position="270"/>
        <end position="406"/>
    </location>
</feature>
<dbReference type="Gene3D" id="3.30.460.10">
    <property type="entry name" value="Beta Polymerase, domain 2"/>
    <property type="match status" value="1"/>
</dbReference>
<evidence type="ECO:0000256" key="3">
    <source>
        <dbReference type="ARBA" id="ARBA00004496"/>
    </source>
</evidence>
<evidence type="ECO:0000256" key="5">
    <source>
        <dbReference type="ARBA" id="ARBA00022679"/>
    </source>
</evidence>
<feature type="compositionally biased region" description="Low complexity" evidence="9">
    <location>
        <begin position="121"/>
        <end position="130"/>
    </location>
</feature>
<dbReference type="Pfam" id="PF03828">
    <property type="entry name" value="PAP_assoc"/>
    <property type="match status" value="1"/>
</dbReference>
<dbReference type="GO" id="GO:0046872">
    <property type="term" value="F:metal ion binding"/>
    <property type="evidence" value="ECO:0007669"/>
    <property type="project" value="UniProtKB-KW"/>
</dbReference>
<gene>
    <name evidence="12" type="ORF">PHAECO_LOCUS5936</name>
</gene>
<keyword evidence="7" id="KW-0460">Magnesium</keyword>
<sequence>MELESQIANPTIFSETMYYDIYSPPHYPYKNNTENEDVNVLNNNVSKSDIGMDSLEVVNRNITHMVNFPLNVMPPPPHKMSQYNNNNNNSNTVKRYQPRDSTRPRDNYRPISPKGYDSDESSTSYSSRGSPTDNRNRIRYYNNSRCGTNRLSDQTMVFGKYSQSSPNVYHTSLQYSSDIQHGIHNNGHHHKNRYYTNSNNSSSPCNNGSTNVRQSKHNHNGNHVYHKQHGMDVMVKRAHGLVERFKSRSDLMRIEPNPPGLLNGGPWDGLNQAVWDVFSSKAQKEKTYESKISLWKNIFLYIRKCLNSYGLFMVGSTMSGFGLESSDIDMCLLTKPCTNDPRLDALHHLNSIRHLLLKYELTVDPELILAKVPILKFKDKETGFEIDLNCNNSVGIRNTHLLHCYARLDWRVRPLVVIVKLWAQANKINDAKNMTVSSYSWALMVIHFLQCGVTPPVLPCLHGLIPEKFNSDSVNHSMDVQEEIATVKDFRSDNLATLGELLVGFFRYYASYNFQQYAISVRAGCSLSIDECRYAKAPKNDPHQWKYLCIEEPFDLTNTARSVFDAEAFKHIKTLIGSAYAELDESKTLDNLLPVVGEDGEEGR</sequence>
<evidence type="ECO:0000256" key="7">
    <source>
        <dbReference type="ARBA" id="ARBA00022842"/>
    </source>
</evidence>
<feature type="region of interest" description="Disordered" evidence="9">
    <location>
        <begin position="185"/>
        <end position="214"/>
    </location>
</feature>
<evidence type="ECO:0000256" key="1">
    <source>
        <dbReference type="ARBA" id="ARBA00001936"/>
    </source>
</evidence>
<comment type="similarity">
    <text evidence="8">Belongs to the DNA polymerase type-B-like family. GLD2 subfamily.</text>
</comment>
<evidence type="ECO:0000256" key="4">
    <source>
        <dbReference type="ARBA" id="ARBA00022490"/>
    </source>
</evidence>
<comment type="cofactor">
    <cofactor evidence="1">
        <name>Mn(2+)</name>
        <dbReference type="ChEBI" id="CHEBI:29035"/>
    </cofactor>
</comment>
<feature type="compositionally biased region" description="Low complexity" evidence="9">
    <location>
        <begin position="197"/>
        <end position="211"/>
    </location>
</feature>
<evidence type="ECO:0000259" key="11">
    <source>
        <dbReference type="Pfam" id="PF22600"/>
    </source>
</evidence>
<evidence type="ECO:0000256" key="6">
    <source>
        <dbReference type="ARBA" id="ARBA00022723"/>
    </source>
</evidence>
<dbReference type="InterPro" id="IPR002058">
    <property type="entry name" value="PAP_assoc"/>
</dbReference>
<comment type="cofactor">
    <cofactor evidence="2">
        <name>Mg(2+)</name>
        <dbReference type="ChEBI" id="CHEBI:18420"/>
    </cofactor>
</comment>
<keyword evidence="4" id="KW-0963">Cytoplasm</keyword>
<feature type="domain" description="PAP-associated" evidence="10">
    <location>
        <begin position="497"/>
        <end position="558"/>
    </location>
</feature>
<evidence type="ECO:0000256" key="8">
    <source>
        <dbReference type="ARBA" id="ARBA00038491"/>
    </source>
</evidence>
<dbReference type="EMBL" id="OU896723">
    <property type="protein sequence ID" value="CAG9818420.1"/>
    <property type="molecule type" value="Genomic_DNA"/>
</dbReference>
<organism evidence="12 13">
    <name type="scientific">Phaedon cochleariae</name>
    <name type="common">Mustard beetle</name>
    <dbReference type="NCBI Taxonomy" id="80249"/>
    <lineage>
        <taxon>Eukaryota</taxon>
        <taxon>Metazoa</taxon>
        <taxon>Ecdysozoa</taxon>
        <taxon>Arthropoda</taxon>
        <taxon>Hexapoda</taxon>
        <taxon>Insecta</taxon>
        <taxon>Pterygota</taxon>
        <taxon>Neoptera</taxon>
        <taxon>Endopterygota</taxon>
        <taxon>Coleoptera</taxon>
        <taxon>Polyphaga</taxon>
        <taxon>Cucujiformia</taxon>
        <taxon>Chrysomeloidea</taxon>
        <taxon>Chrysomelidae</taxon>
        <taxon>Chrysomelinae</taxon>
        <taxon>Chrysomelini</taxon>
        <taxon>Phaedon</taxon>
    </lineage>
</organism>
<accession>A0A9N9SHH8</accession>
<dbReference type="SUPFAM" id="SSF81631">
    <property type="entry name" value="PAP/OAS1 substrate-binding domain"/>
    <property type="match status" value="1"/>
</dbReference>
<protein>
    <submittedName>
        <fullName evidence="12">Uncharacterized protein</fullName>
    </submittedName>
</protein>
<reference evidence="12" key="1">
    <citation type="submission" date="2022-01" db="EMBL/GenBank/DDBJ databases">
        <authorList>
            <person name="King R."/>
        </authorList>
    </citation>
    <scope>NUCLEOTIDE SEQUENCE</scope>
</reference>
<comment type="subcellular location">
    <subcellularLocation>
        <location evidence="3">Cytoplasm</location>
    </subcellularLocation>
</comment>
<dbReference type="Proteomes" id="UP001153737">
    <property type="component" value="Chromosome 17"/>
</dbReference>
<dbReference type="PANTHER" id="PTHR12271:SF40">
    <property type="entry name" value="POLY(A) RNA POLYMERASE GLD2"/>
    <property type="match status" value="1"/>
</dbReference>
<feature type="compositionally biased region" description="Basic and acidic residues" evidence="9">
    <location>
        <begin position="97"/>
        <end position="108"/>
    </location>
</feature>
<dbReference type="SUPFAM" id="SSF81301">
    <property type="entry name" value="Nucleotidyltransferase"/>
    <property type="match status" value="1"/>
</dbReference>
<keyword evidence="5" id="KW-0808">Transferase</keyword>
<evidence type="ECO:0000256" key="9">
    <source>
        <dbReference type="SAM" id="MobiDB-lite"/>
    </source>
</evidence>
<evidence type="ECO:0000313" key="12">
    <source>
        <dbReference type="EMBL" id="CAG9818420.1"/>
    </source>
</evidence>
<dbReference type="Pfam" id="PF22600">
    <property type="entry name" value="MTPAP-like_central"/>
    <property type="match status" value="1"/>
</dbReference>
<dbReference type="PANTHER" id="PTHR12271">
    <property type="entry name" value="POLY A POLYMERASE CID PAP -RELATED"/>
    <property type="match status" value="1"/>
</dbReference>
<proteinExistence type="inferred from homology"/>
<evidence type="ECO:0000259" key="10">
    <source>
        <dbReference type="Pfam" id="PF03828"/>
    </source>
</evidence>
<evidence type="ECO:0000313" key="13">
    <source>
        <dbReference type="Proteomes" id="UP001153737"/>
    </source>
</evidence>
<keyword evidence="13" id="KW-1185">Reference proteome</keyword>
<dbReference type="Gene3D" id="1.10.1410.10">
    <property type="match status" value="1"/>
</dbReference>
<dbReference type="GO" id="GO:0005737">
    <property type="term" value="C:cytoplasm"/>
    <property type="evidence" value="ECO:0007669"/>
    <property type="project" value="UniProtKB-SubCell"/>
</dbReference>
<dbReference type="OrthoDB" id="2274644at2759"/>
<name>A0A9N9SHH8_PHACE</name>
<feature type="region of interest" description="Disordered" evidence="9">
    <location>
        <begin position="73"/>
        <end position="146"/>
    </location>
</feature>
<keyword evidence="6" id="KW-0479">Metal-binding</keyword>
<evidence type="ECO:0000256" key="2">
    <source>
        <dbReference type="ARBA" id="ARBA00001946"/>
    </source>
</evidence>
<dbReference type="InterPro" id="IPR054708">
    <property type="entry name" value="MTPAP-like_central"/>
</dbReference>
<dbReference type="GO" id="GO:1990817">
    <property type="term" value="F:poly(A) RNA polymerase activity"/>
    <property type="evidence" value="ECO:0007669"/>
    <property type="project" value="TreeGrafter"/>
</dbReference>
<dbReference type="GO" id="GO:0031123">
    <property type="term" value="P:RNA 3'-end processing"/>
    <property type="evidence" value="ECO:0007669"/>
    <property type="project" value="TreeGrafter"/>
</dbReference>